<dbReference type="InterPro" id="IPR011711">
    <property type="entry name" value="GntR_C"/>
</dbReference>
<accession>A0A1I4DHM9</accession>
<dbReference type="SUPFAM" id="SSF46785">
    <property type="entry name" value="Winged helix' DNA-binding domain"/>
    <property type="match status" value="1"/>
</dbReference>
<sequence length="222" mass="25412">MVQENEANVYTTKSDIVHKVLKQKIIDGELAMGESINITKIAAELNISIIPVREGLKRLETEGLVEFFPHKGAQVKTFSSTKIKEIYDIRAVLEGLAAREAIAHLDPDKIEQLKAMNEQMRQYANEADDERFGQANKDFHRFMYQNAQYPTLFDMIFNLWEGHWTKAIFAFHPERMHDAVAEHDAIIEAIEAKDGVKTEQLVRAHKLKTAKLFETISKETKG</sequence>
<dbReference type="PANTHER" id="PTHR43537:SF24">
    <property type="entry name" value="GLUCONATE OPERON TRANSCRIPTIONAL REPRESSOR"/>
    <property type="match status" value="1"/>
</dbReference>
<protein>
    <submittedName>
        <fullName evidence="5">DNA-binding transcriptional regulator, GntR family</fullName>
    </submittedName>
</protein>
<dbReference type="InterPro" id="IPR000524">
    <property type="entry name" value="Tscrpt_reg_HTH_GntR"/>
</dbReference>
<evidence type="ECO:0000313" key="5">
    <source>
        <dbReference type="EMBL" id="SFK92573.1"/>
    </source>
</evidence>
<proteinExistence type="predicted"/>
<dbReference type="EMBL" id="FORT01000024">
    <property type="protein sequence ID" value="SFK92573.1"/>
    <property type="molecule type" value="Genomic_DNA"/>
</dbReference>
<dbReference type="GO" id="GO:0003677">
    <property type="term" value="F:DNA binding"/>
    <property type="evidence" value="ECO:0007669"/>
    <property type="project" value="UniProtKB-KW"/>
</dbReference>
<name>A0A1I4DHM9_9BACL</name>
<dbReference type="GO" id="GO:0003700">
    <property type="term" value="F:DNA-binding transcription factor activity"/>
    <property type="evidence" value="ECO:0007669"/>
    <property type="project" value="InterPro"/>
</dbReference>
<evidence type="ECO:0000259" key="4">
    <source>
        <dbReference type="PROSITE" id="PS50949"/>
    </source>
</evidence>
<dbReference type="CDD" id="cd07377">
    <property type="entry name" value="WHTH_GntR"/>
    <property type="match status" value="1"/>
</dbReference>
<dbReference type="RefSeq" id="WP_092276580.1">
    <property type="nucleotide sequence ID" value="NZ_BJOE01000002.1"/>
</dbReference>
<gene>
    <name evidence="5" type="ORF">SAMN05518846_12440</name>
</gene>
<keyword evidence="1" id="KW-0805">Transcription regulation</keyword>
<evidence type="ECO:0000256" key="1">
    <source>
        <dbReference type="ARBA" id="ARBA00023015"/>
    </source>
</evidence>
<dbReference type="Pfam" id="PF07729">
    <property type="entry name" value="FCD"/>
    <property type="match status" value="1"/>
</dbReference>
<dbReference type="SMART" id="SM00345">
    <property type="entry name" value="HTH_GNTR"/>
    <property type="match status" value="1"/>
</dbReference>
<dbReference type="STRING" id="1884381.SAMN05518846_12440"/>
<dbReference type="InterPro" id="IPR008920">
    <property type="entry name" value="TF_FadR/GntR_C"/>
</dbReference>
<keyword evidence="6" id="KW-1185">Reference proteome</keyword>
<dbReference type="Gene3D" id="1.20.120.530">
    <property type="entry name" value="GntR ligand-binding domain-like"/>
    <property type="match status" value="1"/>
</dbReference>
<evidence type="ECO:0000256" key="2">
    <source>
        <dbReference type="ARBA" id="ARBA00023125"/>
    </source>
</evidence>
<organism evidence="5 6">
    <name type="scientific">Brevibacillus centrosporus</name>
    <dbReference type="NCBI Taxonomy" id="54910"/>
    <lineage>
        <taxon>Bacteria</taxon>
        <taxon>Bacillati</taxon>
        <taxon>Bacillota</taxon>
        <taxon>Bacilli</taxon>
        <taxon>Bacillales</taxon>
        <taxon>Paenibacillaceae</taxon>
        <taxon>Brevibacillus</taxon>
    </lineage>
</organism>
<dbReference type="InterPro" id="IPR036388">
    <property type="entry name" value="WH-like_DNA-bd_sf"/>
</dbReference>
<dbReference type="Gene3D" id="1.10.10.10">
    <property type="entry name" value="Winged helix-like DNA-binding domain superfamily/Winged helix DNA-binding domain"/>
    <property type="match status" value="1"/>
</dbReference>
<keyword evidence="3" id="KW-0804">Transcription</keyword>
<dbReference type="PROSITE" id="PS50949">
    <property type="entry name" value="HTH_GNTR"/>
    <property type="match status" value="1"/>
</dbReference>
<dbReference type="SMART" id="SM00895">
    <property type="entry name" value="FCD"/>
    <property type="match status" value="1"/>
</dbReference>
<dbReference type="Proteomes" id="UP000198915">
    <property type="component" value="Unassembled WGS sequence"/>
</dbReference>
<keyword evidence="2 5" id="KW-0238">DNA-binding</keyword>
<dbReference type="SUPFAM" id="SSF48008">
    <property type="entry name" value="GntR ligand-binding domain-like"/>
    <property type="match status" value="1"/>
</dbReference>
<feature type="domain" description="HTH gntR-type" evidence="4">
    <location>
        <begin position="11"/>
        <end position="78"/>
    </location>
</feature>
<dbReference type="AlphaFoldDB" id="A0A1I4DHM9"/>
<dbReference type="PANTHER" id="PTHR43537">
    <property type="entry name" value="TRANSCRIPTIONAL REGULATOR, GNTR FAMILY"/>
    <property type="match status" value="1"/>
</dbReference>
<reference evidence="6" key="1">
    <citation type="submission" date="2016-10" db="EMBL/GenBank/DDBJ databases">
        <authorList>
            <person name="Varghese N."/>
            <person name="Submissions S."/>
        </authorList>
    </citation>
    <scope>NUCLEOTIDE SEQUENCE [LARGE SCALE GENOMIC DNA]</scope>
    <source>
        <strain evidence="6">OK042</strain>
    </source>
</reference>
<dbReference type="Pfam" id="PF00392">
    <property type="entry name" value="GntR"/>
    <property type="match status" value="1"/>
</dbReference>
<evidence type="ECO:0000313" key="6">
    <source>
        <dbReference type="Proteomes" id="UP000198915"/>
    </source>
</evidence>
<dbReference type="InterPro" id="IPR036390">
    <property type="entry name" value="WH_DNA-bd_sf"/>
</dbReference>
<evidence type="ECO:0000256" key="3">
    <source>
        <dbReference type="ARBA" id="ARBA00023163"/>
    </source>
</evidence>